<evidence type="ECO:0000313" key="2">
    <source>
        <dbReference type="Proteomes" id="UP000054217"/>
    </source>
</evidence>
<dbReference type="AlphaFoldDB" id="A0A0C3NX18"/>
<dbReference type="Proteomes" id="UP000054217">
    <property type="component" value="Unassembled WGS sequence"/>
</dbReference>
<proteinExistence type="predicted"/>
<organism evidence="1 2">
    <name type="scientific">Pisolithus tinctorius Marx 270</name>
    <dbReference type="NCBI Taxonomy" id="870435"/>
    <lineage>
        <taxon>Eukaryota</taxon>
        <taxon>Fungi</taxon>
        <taxon>Dikarya</taxon>
        <taxon>Basidiomycota</taxon>
        <taxon>Agaricomycotina</taxon>
        <taxon>Agaricomycetes</taxon>
        <taxon>Agaricomycetidae</taxon>
        <taxon>Boletales</taxon>
        <taxon>Sclerodermatineae</taxon>
        <taxon>Pisolithaceae</taxon>
        <taxon>Pisolithus</taxon>
    </lineage>
</organism>
<evidence type="ECO:0000313" key="1">
    <source>
        <dbReference type="EMBL" id="KIN99733.1"/>
    </source>
</evidence>
<keyword evidence="2" id="KW-1185">Reference proteome</keyword>
<dbReference type="STRING" id="870435.A0A0C3NX18"/>
<accession>A0A0C3NX18</accession>
<dbReference type="OrthoDB" id="288590at2759"/>
<reference evidence="1 2" key="1">
    <citation type="submission" date="2014-04" db="EMBL/GenBank/DDBJ databases">
        <authorList>
            <consortium name="DOE Joint Genome Institute"/>
            <person name="Kuo A."/>
            <person name="Kohler A."/>
            <person name="Costa M.D."/>
            <person name="Nagy L.G."/>
            <person name="Floudas D."/>
            <person name="Copeland A."/>
            <person name="Barry K.W."/>
            <person name="Cichocki N."/>
            <person name="Veneault-Fourrey C."/>
            <person name="LaButti K."/>
            <person name="Lindquist E.A."/>
            <person name="Lipzen A."/>
            <person name="Lundell T."/>
            <person name="Morin E."/>
            <person name="Murat C."/>
            <person name="Sun H."/>
            <person name="Tunlid A."/>
            <person name="Henrissat B."/>
            <person name="Grigoriev I.V."/>
            <person name="Hibbett D.S."/>
            <person name="Martin F."/>
            <person name="Nordberg H.P."/>
            <person name="Cantor M.N."/>
            <person name="Hua S.X."/>
        </authorList>
    </citation>
    <scope>NUCLEOTIDE SEQUENCE [LARGE SCALE GENOMIC DNA]</scope>
    <source>
        <strain evidence="1 2">Marx 270</strain>
    </source>
</reference>
<dbReference type="EMBL" id="KN832002">
    <property type="protein sequence ID" value="KIN99733.1"/>
    <property type="molecule type" value="Genomic_DNA"/>
</dbReference>
<protein>
    <submittedName>
        <fullName evidence="1">Uncharacterized protein</fullName>
    </submittedName>
</protein>
<name>A0A0C3NX18_PISTI</name>
<dbReference type="HOGENOM" id="CLU_2122076_0_0_1"/>
<sequence length="114" mass="13115">MKPYSSLRSSSRFTKRTLRISKGMDPCYSNIDPTNRADLHEGFEISREELVPKVSDEKRVIDRAMAGTNVWPLDPVRFRKGCLSYYYGCWKGPITGILPQTRRSPLFSSNGLRR</sequence>
<gene>
    <name evidence="1" type="ORF">M404DRAFT_1004449</name>
</gene>
<reference evidence="2" key="2">
    <citation type="submission" date="2015-01" db="EMBL/GenBank/DDBJ databases">
        <title>Evolutionary Origins and Diversification of the Mycorrhizal Mutualists.</title>
        <authorList>
            <consortium name="DOE Joint Genome Institute"/>
            <consortium name="Mycorrhizal Genomics Consortium"/>
            <person name="Kohler A."/>
            <person name="Kuo A."/>
            <person name="Nagy L.G."/>
            <person name="Floudas D."/>
            <person name="Copeland A."/>
            <person name="Barry K.W."/>
            <person name="Cichocki N."/>
            <person name="Veneault-Fourrey C."/>
            <person name="LaButti K."/>
            <person name="Lindquist E.A."/>
            <person name="Lipzen A."/>
            <person name="Lundell T."/>
            <person name="Morin E."/>
            <person name="Murat C."/>
            <person name="Riley R."/>
            <person name="Ohm R."/>
            <person name="Sun H."/>
            <person name="Tunlid A."/>
            <person name="Henrissat B."/>
            <person name="Grigoriev I.V."/>
            <person name="Hibbett D.S."/>
            <person name="Martin F."/>
        </authorList>
    </citation>
    <scope>NUCLEOTIDE SEQUENCE [LARGE SCALE GENOMIC DNA]</scope>
    <source>
        <strain evidence="2">Marx 270</strain>
    </source>
</reference>
<dbReference type="InParanoid" id="A0A0C3NX18"/>